<evidence type="ECO:0000256" key="2">
    <source>
        <dbReference type="ARBA" id="ARBA00010701"/>
    </source>
</evidence>
<comment type="similarity">
    <text evidence="2 4">Belongs to the AB hydrolase superfamily. Lipase family.</text>
</comment>
<dbReference type="PANTHER" id="PTHR11610">
    <property type="entry name" value="LIPASE"/>
    <property type="match status" value="1"/>
</dbReference>
<dbReference type="AlphaFoldDB" id="A0A9P0ACG3"/>
<dbReference type="InterPro" id="IPR033906">
    <property type="entry name" value="Lipase_N"/>
</dbReference>
<evidence type="ECO:0000313" key="6">
    <source>
        <dbReference type="EMBL" id="CAH0391422.1"/>
    </source>
</evidence>
<dbReference type="InterPro" id="IPR000734">
    <property type="entry name" value="TAG_lipase"/>
</dbReference>
<dbReference type="Proteomes" id="UP001152759">
    <property type="component" value="Chromosome 6"/>
</dbReference>
<dbReference type="Pfam" id="PF00151">
    <property type="entry name" value="Lipase"/>
    <property type="match status" value="1"/>
</dbReference>
<dbReference type="PRINTS" id="PR00821">
    <property type="entry name" value="TAGLIPASE"/>
</dbReference>
<dbReference type="InterPro" id="IPR029058">
    <property type="entry name" value="AB_hydrolase_fold"/>
</dbReference>
<dbReference type="CDD" id="cd00707">
    <property type="entry name" value="Pancreat_lipase_like"/>
    <property type="match status" value="1"/>
</dbReference>
<reference evidence="6" key="1">
    <citation type="submission" date="2021-12" db="EMBL/GenBank/DDBJ databases">
        <authorList>
            <person name="King R."/>
        </authorList>
    </citation>
    <scope>NUCLEOTIDE SEQUENCE</scope>
</reference>
<dbReference type="Gene3D" id="3.40.50.1820">
    <property type="entry name" value="alpha/beta hydrolase"/>
    <property type="match status" value="1"/>
</dbReference>
<dbReference type="SUPFAM" id="SSF53474">
    <property type="entry name" value="alpha/beta-Hydrolases"/>
    <property type="match status" value="1"/>
</dbReference>
<evidence type="ECO:0000256" key="1">
    <source>
        <dbReference type="ARBA" id="ARBA00004613"/>
    </source>
</evidence>
<accession>A0A9P0ACG3</accession>
<dbReference type="GO" id="GO:0016298">
    <property type="term" value="F:lipase activity"/>
    <property type="evidence" value="ECO:0007669"/>
    <property type="project" value="InterPro"/>
</dbReference>
<dbReference type="InterPro" id="IPR013818">
    <property type="entry name" value="Lipase"/>
</dbReference>
<feature type="domain" description="Lipase" evidence="5">
    <location>
        <begin position="22"/>
        <end position="264"/>
    </location>
</feature>
<evidence type="ECO:0000313" key="7">
    <source>
        <dbReference type="Proteomes" id="UP001152759"/>
    </source>
</evidence>
<gene>
    <name evidence="6" type="ORF">BEMITA_LOCUS10039</name>
</gene>
<name>A0A9P0ACG3_BEMTA</name>
<dbReference type="EMBL" id="OU963867">
    <property type="protein sequence ID" value="CAH0391422.1"/>
    <property type="molecule type" value="Genomic_DNA"/>
</dbReference>
<evidence type="ECO:0000256" key="4">
    <source>
        <dbReference type="RuleBase" id="RU004262"/>
    </source>
</evidence>
<sequence length="291" mass="31826">MKHGGWAVERSEGGPPSHLTLPYMSRGDFNVIVVDWNSLGAFPWYSHAVSNTRLVAAKIAHLLQFLHLTTSITLDRVHVIGFSLGAEIAGYVGKSLSLGKLYRITGLDPAFPLYYFQGARGRLAASDASFVDVIHTDGAVFGFPTPMGHADFYPNGGIPPQPGCAKMSSKRQLAIFHFNIRPSVVACSHNRAWRYYAESVRNPYGFRAIKCTEVSFVKGLCISEIGFDGTGTGTARSAPAVMGFAANPNLRGQFYLQTNGQEPFAQYPPVPEPVAYEDYNSEELEDVENIL</sequence>
<dbReference type="PANTHER" id="PTHR11610:SF169">
    <property type="entry name" value="GH15759P-RELATED"/>
    <property type="match status" value="1"/>
</dbReference>
<evidence type="ECO:0000259" key="5">
    <source>
        <dbReference type="Pfam" id="PF00151"/>
    </source>
</evidence>
<dbReference type="GO" id="GO:0016042">
    <property type="term" value="P:lipid catabolic process"/>
    <property type="evidence" value="ECO:0007669"/>
    <property type="project" value="TreeGrafter"/>
</dbReference>
<comment type="subcellular location">
    <subcellularLocation>
        <location evidence="1">Secreted</location>
    </subcellularLocation>
</comment>
<keyword evidence="7" id="KW-1185">Reference proteome</keyword>
<dbReference type="GO" id="GO:0017171">
    <property type="term" value="F:serine hydrolase activity"/>
    <property type="evidence" value="ECO:0007669"/>
    <property type="project" value="TreeGrafter"/>
</dbReference>
<organism evidence="6 7">
    <name type="scientific">Bemisia tabaci</name>
    <name type="common">Sweetpotato whitefly</name>
    <name type="synonym">Aleurodes tabaci</name>
    <dbReference type="NCBI Taxonomy" id="7038"/>
    <lineage>
        <taxon>Eukaryota</taxon>
        <taxon>Metazoa</taxon>
        <taxon>Ecdysozoa</taxon>
        <taxon>Arthropoda</taxon>
        <taxon>Hexapoda</taxon>
        <taxon>Insecta</taxon>
        <taxon>Pterygota</taxon>
        <taxon>Neoptera</taxon>
        <taxon>Paraneoptera</taxon>
        <taxon>Hemiptera</taxon>
        <taxon>Sternorrhyncha</taxon>
        <taxon>Aleyrodoidea</taxon>
        <taxon>Aleyrodidae</taxon>
        <taxon>Aleyrodinae</taxon>
        <taxon>Bemisia</taxon>
    </lineage>
</organism>
<dbReference type="GO" id="GO:0005615">
    <property type="term" value="C:extracellular space"/>
    <property type="evidence" value="ECO:0007669"/>
    <property type="project" value="TreeGrafter"/>
</dbReference>
<proteinExistence type="inferred from homology"/>
<protein>
    <recommendedName>
        <fullName evidence="5">Lipase domain-containing protein</fullName>
    </recommendedName>
</protein>
<keyword evidence="3" id="KW-0964">Secreted</keyword>
<evidence type="ECO:0000256" key="3">
    <source>
        <dbReference type="ARBA" id="ARBA00022525"/>
    </source>
</evidence>